<dbReference type="NCBIfam" id="TIGR00621">
    <property type="entry name" value="ssb"/>
    <property type="match status" value="1"/>
</dbReference>
<dbReference type="GO" id="GO:0009295">
    <property type="term" value="C:nucleoid"/>
    <property type="evidence" value="ECO:0007669"/>
    <property type="project" value="TreeGrafter"/>
</dbReference>
<feature type="region of interest" description="Disordered" evidence="4">
    <location>
        <begin position="104"/>
        <end position="186"/>
    </location>
</feature>
<dbReference type="Gene3D" id="2.40.50.140">
    <property type="entry name" value="Nucleic acid-binding proteins"/>
    <property type="match status" value="1"/>
</dbReference>
<feature type="compositionally biased region" description="Low complexity" evidence="4">
    <location>
        <begin position="150"/>
        <end position="160"/>
    </location>
</feature>
<sequence>MANYNRVVLVGNITRDIELRYTPGGMAVVDVGLAISEKRKSSSGDWVDDTVFVDVTLWGRNAEVASEYLGKGSSVLIEGRLKYDTWEADGQKRSKLRVVGEKIQFLGSPKGSHPSGGTVRSDAPKGTQQSSSPNAGPSEASKNKPPVADPSGESSSTSPPHSSPPGVREAQPTGDGPGYGDPEIPF</sequence>
<dbReference type="GO" id="GO:0006260">
    <property type="term" value="P:DNA replication"/>
    <property type="evidence" value="ECO:0007669"/>
    <property type="project" value="InterPro"/>
</dbReference>
<gene>
    <name evidence="5" type="primary">ssb_2</name>
    <name evidence="5" type="ORF">Q31b_29170</name>
</gene>
<dbReference type="OrthoDB" id="9809878at2"/>
<comment type="subunit">
    <text evidence="2">Homotetramer.</text>
</comment>
<evidence type="ECO:0000313" key="5">
    <source>
        <dbReference type="EMBL" id="TWU41469.1"/>
    </source>
</evidence>
<organism evidence="5 6">
    <name type="scientific">Novipirellula aureliae</name>
    <dbReference type="NCBI Taxonomy" id="2527966"/>
    <lineage>
        <taxon>Bacteria</taxon>
        <taxon>Pseudomonadati</taxon>
        <taxon>Planctomycetota</taxon>
        <taxon>Planctomycetia</taxon>
        <taxon>Pirellulales</taxon>
        <taxon>Pirellulaceae</taxon>
        <taxon>Novipirellula</taxon>
    </lineage>
</organism>
<dbReference type="EMBL" id="SJPY01000004">
    <property type="protein sequence ID" value="TWU41469.1"/>
    <property type="molecule type" value="Genomic_DNA"/>
</dbReference>
<dbReference type="InterPro" id="IPR012340">
    <property type="entry name" value="NA-bd_OB-fold"/>
</dbReference>
<dbReference type="RefSeq" id="WP_146600277.1">
    <property type="nucleotide sequence ID" value="NZ_SJPY01000004.1"/>
</dbReference>
<keyword evidence="1 2" id="KW-0238">DNA-binding</keyword>
<evidence type="ECO:0000313" key="6">
    <source>
        <dbReference type="Proteomes" id="UP000315471"/>
    </source>
</evidence>
<dbReference type="InterPro" id="IPR011344">
    <property type="entry name" value="ssDNA-bd"/>
</dbReference>
<dbReference type="AlphaFoldDB" id="A0A5C6E2U8"/>
<dbReference type="PANTHER" id="PTHR10302:SF27">
    <property type="entry name" value="SINGLE-STRANDED DNA-BINDING PROTEIN"/>
    <property type="match status" value="1"/>
</dbReference>
<dbReference type="InterPro" id="IPR000424">
    <property type="entry name" value="Primosome_PriB/ssb"/>
</dbReference>
<evidence type="ECO:0000256" key="1">
    <source>
        <dbReference type="ARBA" id="ARBA00023125"/>
    </source>
</evidence>
<reference evidence="5 6" key="1">
    <citation type="submission" date="2019-02" db="EMBL/GenBank/DDBJ databases">
        <title>Deep-cultivation of Planctomycetes and their phenomic and genomic characterization uncovers novel biology.</title>
        <authorList>
            <person name="Wiegand S."/>
            <person name="Jogler M."/>
            <person name="Boedeker C."/>
            <person name="Pinto D."/>
            <person name="Vollmers J."/>
            <person name="Rivas-Marin E."/>
            <person name="Kohn T."/>
            <person name="Peeters S.H."/>
            <person name="Heuer A."/>
            <person name="Rast P."/>
            <person name="Oberbeckmann S."/>
            <person name="Bunk B."/>
            <person name="Jeske O."/>
            <person name="Meyerdierks A."/>
            <person name="Storesund J.E."/>
            <person name="Kallscheuer N."/>
            <person name="Luecker S."/>
            <person name="Lage O.M."/>
            <person name="Pohl T."/>
            <person name="Merkel B.J."/>
            <person name="Hornburger P."/>
            <person name="Mueller R.-W."/>
            <person name="Bruemmer F."/>
            <person name="Labrenz M."/>
            <person name="Spormann A.M."/>
            <person name="Op Den Camp H."/>
            <person name="Overmann J."/>
            <person name="Amann R."/>
            <person name="Jetten M.S.M."/>
            <person name="Mascher T."/>
            <person name="Medema M.H."/>
            <person name="Devos D.P."/>
            <person name="Kaster A.-K."/>
            <person name="Ovreas L."/>
            <person name="Rohde M."/>
            <person name="Galperin M.Y."/>
            <person name="Jogler C."/>
        </authorList>
    </citation>
    <scope>NUCLEOTIDE SEQUENCE [LARGE SCALE GENOMIC DNA]</scope>
    <source>
        <strain evidence="5 6">Q31b</strain>
    </source>
</reference>
<comment type="caution">
    <text evidence="5">The sequence shown here is derived from an EMBL/GenBank/DDBJ whole genome shotgun (WGS) entry which is preliminary data.</text>
</comment>
<dbReference type="PANTHER" id="PTHR10302">
    <property type="entry name" value="SINGLE-STRANDED DNA-BINDING PROTEIN"/>
    <property type="match status" value="1"/>
</dbReference>
<name>A0A5C6E2U8_9BACT</name>
<dbReference type="Pfam" id="PF00436">
    <property type="entry name" value="SSB"/>
    <property type="match status" value="1"/>
</dbReference>
<dbReference type="HAMAP" id="MF_00984">
    <property type="entry name" value="SSB"/>
    <property type="match status" value="1"/>
</dbReference>
<dbReference type="GO" id="GO:0003697">
    <property type="term" value="F:single-stranded DNA binding"/>
    <property type="evidence" value="ECO:0007669"/>
    <property type="project" value="UniProtKB-UniRule"/>
</dbReference>
<accession>A0A5C6E2U8</accession>
<evidence type="ECO:0000256" key="3">
    <source>
        <dbReference type="RuleBase" id="RU000524"/>
    </source>
</evidence>
<evidence type="ECO:0000256" key="2">
    <source>
        <dbReference type="HAMAP-Rule" id="MF_00984"/>
    </source>
</evidence>
<dbReference type="CDD" id="cd04496">
    <property type="entry name" value="SSB_OBF"/>
    <property type="match status" value="1"/>
</dbReference>
<comment type="caution">
    <text evidence="2">Lacks conserved residue(s) required for the propagation of feature annotation.</text>
</comment>
<dbReference type="Proteomes" id="UP000315471">
    <property type="component" value="Unassembled WGS sequence"/>
</dbReference>
<protein>
    <recommendedName>
        <fullName evidence="2 3">Single-stranded DNA-binding protein</fullName>
        <shortName evidence="2">SSB</shortName>
    </recommendedName>
</protein>
<dbReference type="PROSITE" id="PS50935">
    <property type="entry name" value="SSB"/>
    <property type="match status" value="1"/>
</dbReference>
<keyword evidence="6" id="KW-1185">Reference proteome</keyword>
<proteinExistence type="inferred from homology"/>
<evidence type="ECO:0000256" key="4">
    <source>
        <dbReference type="SAM" id="MobiDB-lite"/>
    </source>
</evidence>
<dbReference type="SUPFAM" id="SSF50249">
    <property type="entry name" value="Nucleic acid-binding proteins"/>
    <property type="match status" value="1"/>
</dbReference>
<feature type="compositionally biased region" description="Polar residues" evidence="4">
    <location>
        <begin position="126"/>
        <end position="135"/>
    </location>
</feature>